<proteinExistence type="predicted"/>
<keyword evidence="1" id="KW-1133">Transmembrane helix</keyword>
<evidence type="ECO:0000313" key="2">
    <source>
        <dbReference type="EMBL" id="KII60409.1"/>
    </source>
</evidence>
<feature type="transmembrane region" description="Helical" evidence="1">
    <location>
        <begin position="116"/>
        <end position="139"/>
    </location>
</feature>
<feature type="transmembrane region" description="Helical" evidence="1">
    <location>
        <begin position="56"/>
        <end position="75"/>
    </location>
</feature>
<gene>
    <name evidence="2" type="ORF">RF11_06694</name>
</gene>
<comment type="caution">
    <text evidence="2">The sequence shown here is derived from an EMBL/GenBank/DDBJ whole genome shotgun (WGS) entry which is preliminary data.</text>
</comment>
<accession>A0A0C2M7S2</accession>
<name>A0A0C2M7S2_THEKT</name>
<feature type="transmembrane region" description="Helical" evidence="1">
    <location>
        <begin position="87"/>
        <end position="104"/>
    </location>
</feature>
<keyword evidence="1" id="KW-0472">Membrane</keyword>
<keyword evidence="3" id="KW-1185">Reference proteome</keyword>
<dbReference type="AlphaFoldDB" id="A0A0C2M7S2"/>
<evidence type="ECO:0000256" key="1">
    <source>
        <dbReference type="SAM" id="Phobius"/>
    </source>
</evidence>
<sequence>MIFNTFYYFSPYLITTTVINHTCPLKYTAQKFGILIFSSNNPFTHSIYHDSYPNNVYSYLFLIVVTTITQLARIFVYQYSSRQSTDFRLILTGWIIFSFFSESLQNQCVKANLSTLIQFPLVIFWLNTFDILIFSFIHIKIDIKPFKMTIISNKHILIDISPSRIKKNLAKSDCEVKFLTASDE</sequence>
<reference evidence="2 3" key="1">
    <citation type="journal article" date="2014" name="Genome Biol. Evol.">
        <title>The genome of the myxosporean Thelohanellus kitauei shows adaptations to nutrient acquisition within its fish host.</title>
        <authorList>
            <person name="Yang Y."/>
            <person name="Xiong J."/>
            <person name="Zhou Z."/>
            <person name="Huo F."/>
            <person name="Miao W."/>
            <person name="Ran C."/>
            <person name="Liu Y."/>
            <person name="Zhang J."/>
            <person name="Feng J."/>
            <person name="Wang M."/>
            <person name="Wang M."/>
            <person name="Wang L."/>
            <person name="Yao B."/>
        </authorList>
    </citation>
    <scope>NUCLEOTIDE SEQUENCE [LARGE SCALE GENOMIC DNA]</scope>
    <source>
        <strain evidence="2">Wuqing</strain>
    </source>
</reference>
<protein>
    <submittedName>
        <fullName evidence="2">Uncharacterized protein</fullName>
    </submittedName>
</protein>
<organism evidence="2 3">
    <name type="scientific">Thelohanellus kitauei</name>
    <name type="common">Myxosporean</name>
    <dbReference type="NCBI Taxonomy" id="669202"/>
    <lineage>
        <taxon>Eukaryota</taxon>
        <taxon>Metazoa</taxon>
        <taxon>Cnidaria</taxon>
        <taxon>Myxozoa</taxon>
        <taxon>Myxosporea</taxon>
        <taxon>Bivalvulida</taxon>
        <taxon>Platysporina</taxon>
        <taxon>Myxobolidae</taxon>
        <taxon>Thelohanellus</taxon>
    </lineage>
</organism>
<dbReference type="EMBL" id="JWZT01005629">
    <property type="protein sequence ID" value="KII60409.1"/>
    <property type="molecule type" value="Genomic_DNA"/>
</dbReference>
<evidence type="ECO:0000313" key="3">
    <source>
        <dbReference type="Proteomes" id="UP000031668"/>
    </source>
</evidence>
<dbReference type="Proteomes" id="UP000031668">
    <property type="component" value="Unassembled WGS sequence"/>
</dbReference>
<keyword evidence="1" id="KW-0812">Transmembrane</keyword>